<accession>E4UQJ6</accession>
<dbReference type="InParanoid" id="E4UQJ6"/>
<dbReference type="AlphaFoldDB" id="E4UQJ6"/>
<evidence type="ECO:0000313" key="3">
    <source>
        <dbReference type="Proteomes" id="UP000002669"/>
    </source>
</evidence>
<keyword evidence="3" id="KW-1185">Reference proteome</keyword>
<dbReference type="RefSeq" id="XP_003174708.1">
    <property type="nucleotide sequence ID" value="XM_003174660.1"/>
</dbReference>
<evidence type="ECO:0000313" key="2">
    <source>
        <dbReference type="EMBL" id="EFQ99225.1"/>
    </source>
</evidence>
<evidence type="ECO:0000256" key="1">
    <source>
        <dbReference type="SAM" id="MobiDB-lite"/>
    </source>
</evidence>
<name>E4UQJ6_ARTGP</name>
<dbReference type="GeneID" id="10030008"/>
<organism evidence="3">
    <name type="scientific">Arthroderma gypseum (strain ATCC MYA-4604 / CBS 118893)</name>
    <name type="common">Microsporum gypseum</name>
    <dbReference type="NCBI Taxonomy" id="535722"/>
    <lineage>
        <taxon>Eukaryota</taxon>
        <taxon>Fungi</taxon>
        <taxon>Dikarya</taxon>
        <taxon>Ascomycota</taxon>
        <taxon>Pezizomycotina</taxon>
        <taxon>Eurotiomycetes</taxon>
        <taxon>Eurotiomycetidae</taxon>
        <taxon>Onygenales</taxon>
        <taxon>Arthrodermataceae</taxon>
        <taxon>Nannizzia</taxon>
    </lineage>
</organism>
<reference evidence="3" key="1">
    <citation type="journal article" date="2012" name="MBio">
        <title>Comparative genome analysis of Trichophyton rubrum and related dermatophytes reveals candidate genes involved in infection.</title>
        <authorList>
            <person name="Martinez D.A."/>
            <person name="Oliver B.G."/>
            <person name="Graeser Y."/>
            <person name="Goldberg J.M."/>
            <person name="Li W."/>
            <person name="Martinez-Rossi N.M."/>
            <person name="Monod M."/>
            <person name="Shelest E."/>
            <person name="Barton R.C."/>
            <person name="Birch E."/>
            <person name="Brakhage A.A."/>
            <person name="Chen Z."/>
            <person name="Gurr S.J."/>
            <person name="Heiman D."/>
            <person name="Heitman J."/>
            <person name="Kosti I."/>
            <person name="Rossi A."/>
            <person name="Saif S."/>
            <person name="Samalova M."/>
            <person name="Saunders C.W."/>
            <person name="Shea T."/>
            <person name="Summerbell R.C."/>
            <person name="Xu J."/>
            <person name="Young S."/>
            <person name="Zeng Q."/>
            <person name="Birren B.W."/>
            <person name="Cuomo C.A."/>
            <person name="White T.C."/>
        </authorList>
    </citation>
    <scope>NUCLEOTIDE SEQUENCE [LARGE SCALE GENOMIC DNA]</scope>
    <source>
        <strain evidence="3">ATCC MYA-4604 / CBS 118893</strain>
    </source>
</reference>
<gene>
    <name evidence="2" type="ORF">MGYG_02239</name>
</gene>
<feature type="compositionally biased region" description="Basic and acidic residues" evidence="1">
    <location>
        <begin position="25"/>
        <end position="41"/>
    </location>
</feature>
<dbReference type="EMBL" id="DS989823">
    <property type="protein sequence ID" value="EFQ99225.1"/>
    <property type="molecule type" value="Genomic_DNA"/>
</dbReference>
<dbReference type="HOGENOM" id="CLU_1776994_0_0_1"/>
<proteinExistence type="predicted"/>
<dbReference type="VEuPathDB" id="FungiDB:MGYG_02239"/>
<dbReference type="Proteomes" id="UP000002669">
    <property type="component" value="Unassembled WGS sequence"/>
</dbReference>
<protein>
    <submittedName>
        <fullName evidence="2">Uncharacterized protein</fullName>
    </submittedName>
</protein>
<sequence>MNHDQLSKGSVASIFRIQNQRLRSRQHDQLSKHDTTRQVASKEELGTAAVRDFTPGLPVYWPTQRDDPKAGSVMVLSGNRTILALSGRPIAGWKGTVTDRAVNISSIVSTPYRQQKSHRQQGKVLATEPWNDPRRWMIKQTKMLVI</sequence>
<feature type="region of interest" description="Disordered" evidence="1">
    <location>
        <begin position="22"/>
        <end position="41"/>
    </location>
</feature>